<name>A0ABQ3GPS4_9GAMM</name>
<keyword evidence="3" id="KW-1185">Reference proteome</keyword>
<dbReference type="SUPFAM" id="SSF56300">
    <property type="entry name" value="Metallo-dependent phosphatases"/>
    <property type="match status" value="1"/>
</dbReference>
<keyword evidence="1" id="KW-1133">Transmembrane helix</keyword>
<feature type="transmembrane region" description="Helical" evidence="1">
    <location>
        <begin position="72"/>
        <end position="93"/>
    </location>
</feature>
<dbReference type="EMBL" id="BMZR01000002">
    <property type="protein sequence ID" value="GHD31041.1"/>
    <property type="molecule type" value="Genomic_DNA"/>
</dbReference>
<evidence type="ECO:0000313" key="2">
    <source>
        <dbReference type="EMBL" id="GHD31041.1"/>
    </source>
</evidence>
<comment type="caution">
    <text evidence="2">The sequence shown here is derived from an EMBL/GenBank/DDBJ whole genome shotgun (WGS) entry which is preliminary data.</text>
</comment>
<keyword evidence="1" id="KW-0812">Transmembrane</keyword>
<feature type="transmembrane region" description="Helical" evidence="1">
    <location>
        <begin position="6"/>
        <end position="27"/>
    </location>
</feature>
<reference evidence="3" key="1">
    <citation type="journal article" date="2019" name="Int. J. Syst. Evol. Microbiol.">
        <title>The Global Catalogue of Microorganisms (GCM) 10K type strain sequencing project: providing services to taxonomists for standard genome sequencing and annotation.</title>
        <authorList>
            <consortium name="The Broad Institute Genomics Platform"/>
            <consortium name="The Broad Institute Genome Sequencing Center for Infectious Disease"/>
            <person name="Wu L."/>
            <person name="Ma J."/>
        </authorList>
    </citation>
    <scope>NUCLEOTIDE SEQUENCE [LARGE SCALE GENOMIC DNA]</scope>
    <source>
        <strain evidence="3">KCTC 42280</strain>
    </source>
</reference>
<dbReference type="RefSeq" id="WP_189583332.1">
    <property type="nucleotide sequence ID" value="NZ_BMZR01000002.1"/>
</dbReference>
<organism evidence="2 3">
    <name type="scientific">Psychrobacter glaciei</name>
    <dbReference type="NCBI Taxonomy" id="619771"/>
    <lineage>
        <taxon>Bacteria</taxon>
        <taxon>Pseudomonadati</taxon>
        <taxon>Pseudomonadota</taxon>
        <taxon>Gammaproteobacteria</taxon>
        <taxon>Moraxellales</taxon>
        <taxon>Moraxellaceae</taxon>
        <taxon>Psychrobacter</taxon>
    </lineage>
</organism>
<accession>A0ABQ3GPS4</accession>
<protein>
    <recommendedName>
        <fullName evidence="4">Metallophosphoesterase</fullName>
    </recommendedName>
</protein>
<evidence type="ECO:0000313" key="3">
    <source>
        <dbReference type="Proteomes" id="UP000610203"/>
    </source>
</evidence>
<keyword evidence="1" id="KW-0472">Membrane</keyword>
<dbReference type="Proteomes" id="UP000610203">
    <property type="component" value="Unassembled WGS sequence"/>
</dbReference>
<gene>
    <name evidence="2" type="ORF">GCM10016272_12640</name>
</gene>
<sequence>MTDHALYTLSITTAAALLAYIILWSGLQTFNANPTKRFLRIWSKLTLYYAAYTMPVWALLLVTGRVQEVTPLLAQLSPSVVLMATIAMGLYFYTVVVQPNCLRVQHHAVDLDLSAPLTVAVLADLRIGLYSGKPRHIRKLVATINALSADAVLITGDWLYYPSADLVGQLMLFKGVNKPVYTVMSTSDLRYQSINTTKQGQPLLKDTLASAFDVLDINYIGQQCTSLPLKCAQTGNGRLRANQTSSIKGHPNTRTQTNLKDNPVVAVLCGWQDVPKQSSDAKTLQVPSKVALSAEIAQATKPVIILASRFDSISDLPKSLQPRPLLITGAAKAIQKNILKAQKKQDIRRIGNQSSLLDSSRMGKQRGLYQHGSAQIFVSSGVGTRGLPFRLYRPTIDVLTIR</sequence>
<dbReference type="InterPro" id="IPR029052">
    <property type="entry name" value="Metallo-depent_PP-like"/>
</dbReference>
<feature type="transmembrane region" description="Helical" evidence="1">
    <location>
        <begin position="47"/>
        <end position="66"/>
    </location>
</feature>
<evidence type="ECO:0000256" key="1">
    <source>
        <dbReference type="SAM" id="Phobius"/>
    </source>
</evidence>
<evidence type="ECO:0008006" key="4">
    <source>
        <dbReference type="Google" id="ProtNLM"/>
    </source>
</evidence>
<proteinExistence type="predicted"/>